<dbReference type="SUPFAM" id="SSF69572">
    <property type="entry name" value="Activating enzymes of the ubiquitin-like proteins"/>
    <property type="match status" value="1"/>
</dbReference>
<evidence type="ECO:0000313" key="14">
    <source>
        <dbReference type="Proteomes" id="UP000521872"/>
    </source>
</evidence>
<dbReference type="GO" id="GO:0019948">
    <property type="term" value="F:SUMO activating enzyme activity"/>
    <property type="evidence" value="ECO:0007669"/>
    <property type="project" value="TreeGrafter"/>
</dbReference>
<dbReference type="Proteomes" id="UP000521872">
    <property type="component" value="Unassembled WGS sequence"/>
</dbReference>
<evidence type="ECO:0000313" key="13">
    <source>
        <dbReference type="EMBL" id="KAF4609954.1"/>
    </source>
</evidence>
<dbReference type="InterPro" id="IPR023318">
    <property type="entry name" value="Ub_act_enz_dom_a_sf"/>
</dbReference>
<dbReference type="InterPro" id="IPR035985">
    <property type="entry name" value="Ubiquitin-activating_enz"/>
</dbReference>
<evidence type="ECO:0000256" key="10">
    <source>
        <dbReference type="SAM" id="MobiDB-lite"/>
    </source>
</evidence>
<evidence type="ECO:0000256" key="5">
    <source>
        <dbReference type="ARBA" id="ARBA00022786"/>
    </source>
</evidence>
<dbReference type="Pfam" id="PF10585">
    <property type="entry name" value="UBA_E1_SCCH"/>
    <property type="match status" value="1"/>
</dbReference>
<dbReference type="Gene3D" id="3.50.50.80">
    <property type="entry name" value="Ubiquitin-activating enzyme E1, inactive adenylation domain, subdomain 1"/>
    <property type="match status" value="1"/>
</dbReference>
<evidence type="ECO:0000256" key="9">
    <source>
        <dbReference type="PROSITE-ProRule" id="PRU10132"/>
    </source>
</evidence>
<dbReference type="GO" id="GO:0046872">
    <property type="term" value="F:metal ion binding"/>
    <property type="evidence" value="ECO:0007669"/>
    <property type="project" value="UniProtKB-KW"/>
</dbReference>
<evidence type="ECO:0000256" key="3">
    <source>
        <dbReference type="ARBA" id="ARBA00022723"/>
    </source>
</evidence>
<feature type="domain" description="Ubiquitin-activating enzyme SCCH" evidence="12">
    <location>
        <begin position="197"/>
        <end position="428"/>
    </location>
</feature>
<dbReference type="InterPro" id="IPR045886">
    <property type="entry name" value="ThiF/MoeB/HesA"/>
</dbReference>
<comment type="caution">
    <text evidence="13">The sequence shown here is derived from an EMBL/GenBank/DDBJ whole genome shotgun (WGS) entry which is preliminary data.</text>
</comment>
<evidence type="ECO:0000256" key="2">
    <source>
        <dbReference type="ARBA" id="ARBA00005673"/>
    </source>
</evidence>
<evidence type="ECO:0000256" key="7">
    <source>
        <dbReference type="ARBA" id="ARBA00022840"/>
    </source>
</evidence>
<keyword evidence="7" id="KW-0067">ATP-binding</keyword>
<comment type="pathway">
    <text evidence="1">Protein modification; protein sumoylation.</text>
</comment>
<dbReference type="AlphaFoldDB" id="A0A8H4QFD7"/>
<sequence length="756" mass="82317">MSTAKARSAHAKAILGAELFEKLAHTNVLLVGAGGIGCELLKNIVLTGFGKITLLDLDTIDISNLNRQFLFRKKDVKQSKALVAAQTAAPFNPNVRITPIHDNIKEPQYDVQWFKQFDIVLNALDNLDARRHVNKMCMAAQVPLVESGTAGYLGQVQPLLKERNLTHHIQQDQTECFDCIPKPTPKTFPVCTIRSTPSQPIHCIVWSKSYLMGQLFGEDENESASEELNQAEKDGENAQEIATLRKEAEAFRAVRDALRSPESADAAKLVFEKVFNSDIKNLLSMSDMWKSRAPPTPLEYDAILDGSFEKTRANVNGNATSTPVVASKDGNAVASSSKVPSAQTNGASSGHASANKAALKDQRSLSLKDNLELFISSTNRLAARLRTGNEPTISFDKDDDDTLDFVTAASNLRSYAYGIDGKTRWEVKEMAGNIIPAIATTNAIISGLIVLQALHVLRLKLKSSTTSSTSLPSASPSKSSRGSGTSQALSNLRNVHIQFKPSVPLSTIRLSGPNPECGVCRDVYVVLQCDTTRTTLGEVVKAVVGEAPEDDADMMEEDGPKPGREVAVYESQRVLCDPDWDDNLERTLESLNVTKGKFLSIVDEDGEWSTITLAICDLPPNHPADGPSFILPSSLPKLSKKYKPVKPRAETPPMTGTKRRRSPVVDDDGVIDIEPSPVKKKARTDDNGSGELGKRKMTASEGGPSPNKRRRLGLELEEEGLVILDDANEQVDMQTKETAIKNGVPEDVDVIVIEDD</sequence>
<feature type="compositionally biased region" description="Low complexity" evidence="10">
    <location>
        <begin position="466"/>
        <end position="486"/>
    </location>
</feature>
<feature type="region of interest" description="Disordered" evidence="10">
    <location>
        <begin position="466"/>
        <end position="487"/>
    </location>
</feature>
<dbReference type="Pfam" id="PF00899">
    <property type="entry name" value="ThiF"/>
    <property type="match status" value="1"/>
</dbReference>
<dbReference type="Gene3D" id="3.10.290.20">
    <property type="entry name" value="Ubiquitin-like 2 activating enzyme e1b. Chain: B, domain 3"/>
    <property type="match status" value="1"/>
</dbReference>
<dbReference type="PANTHER" id="PTHR10953">
    <property type="entry name" value="UBIQUITIN-ACTIVATING ENZYME E1"/>
    <property type="match status" value="1"/>
</dbReference>
<dbReference type="EMBL" id="JAACJL010000059">
    <property type="protein sequence ID" value="KAF4609954.1"/>
    <property type="molecule type" value="Genomic_DNA"/>
</dbReference>
<dbReference type="GO" id="GO:0016925">
    <property type="term" value="P:protein sumoylation"/>
    <property type="evidence" value="ECO:0007669"/>
    <property type="project" value="UniProtKB-UniPathway"/>
</dbReference>
<keyword evidence="4" id="KW-0547">Nucleotide-binding</keyword>
<dbReference type="InterPro" id="IPR000594">
    <property type="entry name" value="ThiF_NAD_FAD-bd"/>
</dbReference>
<dbReference type="FunFam" id="3.50.50.80:FF:000004">
    <property type="entry name" value="Ubiquitin-activating enzyme E1-like"/>
    <property type="match status" value="1"/>
</dbReference>
<comment type="similarity">
    <text evidence="2">Belongs to the ubiquitin-activating E1 family.</text>
</comment>
<dbReference type="UniPathway" id="UPA00886"/>
<organism evidence="13 14">
    <name type="scientific">Agrocybe pediades</name>
    <dbReference type="NCBI Taxonomy" id="84607"/>
    <lineage>
        <taxon>Eukaryota</taxon>
        <taxon>Fungi</taxon>
        <taxon>Dikarya</taxon>
        <taxon>Basidiomycota</taxon>
        <taxon>Agaricomycotina</taxon>
        <taxon>Agaricomycetes</taxon>
        <taxon>Agaricomycetidae</taxon>
        <taxon>Agaricales</taxon>
        <taxon>Agaricineae</taxon>
        <taxon>Strophariaceae</taxon>
        <taxon>Agrocybe</taxon>
    </lineage>
</organism>
<accession>A0A8H4QFD7</accession>
<evidence type="ECO:0000259" key="12">
    <source>
        <dbReference type="Pfam" id="PF10585"/>
    </source>
</evidence>
<keyword evidence="6" id="KW-0862">Zinc</keyword>
<dbReference type="PANTHER" id="PTHR10953:SF5">
    <property type="entry name" value="SUMO-ACTIVATING ENZYME SUBUNIT 2"/>
    <property type="match status" value="1"/>
</dbReference>
<feature type="region of interest" description="Disordered" evidence="10">
    <location>
        <begin position="317"/>
        <end position="355"/>
    </location>
</feature>
<dbReference type="Gene3D" id="1.10.10.520">
    <property type="entry name" value="Ubiquitin activating enzymes (Uba3). Chain: B, domain 2"/>
    <property type="match status" value="1"/>
</dbReference>
<feature type="domain" description="THIF-type NAD/FAD binding fold" evidence="11">
    <location>
        <begin position="13"/>
        <end position="460"/>
    </location>
</feature>
<keyword evidence="3" id="KW-0479">Metal-binding</keyword>
<proteinExistence type="inferred from homology"/>
<feature type="region of interest" description="Disordered" evidence="10">
    <location>
        <begin position="641"/>
        <end position="712"/>
    </location>
</feature>
<evidence type="ECO:0000256" key="6">
    <source>
        <dbReference type="ARBA" id="ARBA00022833"/>
    </source>
</evidence>
<keyword evidence="14" id="KW-1185">Reference proteome</keyword>
<dbReference type="GO" id="GO:0031510">
    <property type="term" value="C:SUMO activating enzyme complex"/>
    <property type="evidence" value="ECO:0007669"/>
    <property type="project" value="TreeGrafter"/>
</dbReference>
<evidence type="ECO:0000256" key="8">
    <source>
        <dbReference type="ARBA" id="ARBA00073512"/>
    </source>
</evidence>
<evidence type="ECO:0000256" key="4">
    <source>
        <dbReference type="ARBA" id="ARBA00022741"/>
    </source>
</evidence>
<protein>
    <recommendedName>
        <fullName evidence="8">Ubiquitin-activating enzyme E1-like</fullName>
    </recommendedName>
</protein>
<reference evidence="13 14" key="1">
    <citation type="submission" date="2019-12" db="EMBL/GenBank/DDBJ databases">
        <authorList>
            <person name="Floudas D."/>
            <person name="Bentzer J."/>
            <person name="Ahren D."/>
            <person name="Johansson T."/>
            <person name="Persson P."/>
            <person name="Tunlid A."/>
        </authorList>
    </citation>
    <scope>NUCLEOTIDE SEQUENCE [LARGE SCALE GENOMIC DNA]</scope>
    <source>
        <strain evidence="13 14">CBS 102.39</strain>
    </source>
</reference>
<dbReference type="InterPro" id="IPR033127">
    <property type="entry name" value="UBQ-activ_enz_E1_Cys_AS"/>
</dbReference>
<dbReference type="InterPro" id="IPR042449">
    <property type="entry name" value="Ub-E1_IAD_1"/>
</dbReference>
<dbReference type="PROSITE" id="PS00865">
    <property type="entry name" value="UBIQUITIN_ACTIVAT_2"/>
    <property type="match status" value="1"/>
</dbReference>
<keyword evidence="5" id="KW-0833">Ubl conjugation pathway</keyword>
<gene>
    <name evidence="13" type="ORF">D9613_010540</name>
</gene>
<dbReference type="InterPro" id="IPR019572">
    <property type="entry name" value="UBA_E1_SCCH"/>
</dbReference>
<name>A0A8H4QFD7_9AGAR</name>
<evidence type="ECO:0000256" key="1">
    <source>
        <dbReference type="ARBA" id="ARBA00004718"/>
    </source>
</evidence>
<feature type="active site" description="Glycyl thioester intermediate" evidence="9">
    <location>
        <position position="191"/>
    </location>
</feature>
<feature type="compositionally biased region" description="Polar residues" evidence="10">
    <location>
        <begin position="333"/>
        <end position="352"/>
    </location>
</feature>
<evidence type="ECO:0000259" key="11">
    <source>
        <dbReference type="Pfam" id="PF00899"/>
    </source>
</evidence>
<dbReference type="GO" id="GO:0005737">
    <property type="term" value="C:cytoplasm"/>
    <property type="evidence" value="ECO:0007669"/>
    <property type="project" value="TreeGrafter"/>
</dbReference>
<dbReference type="GO" id="GO:0005524">
    <property type="term" value="F:ATP binding"/>
    <property type="evidence" value="ECO:0007669"/>
    <property type="project" value="UniProtKB-KW"/>
</dbReference>